<comment type="caution">
    <text evidence="1">The sequence shown here is derived from an EMBL/GenBank/DDBJ whole genome shotgun (WGS) entry which is preliminary data.</text>
</comment>
<dbReference type="EMBL" id="SZPV01000067">
    <property type="protein sequence ID" value="TKI51195.1"/>
    <property type="molecule type" value="Genomic_DNA"/>
</dbReference>
<name>A0ABY2T687_9BACI</name>
<dbReference type="RefSeq" id="WP_025219637.1">
    <property type="nucleotide sequence ID" value="NZ_CP006837.1"/>
</dbReference>
<gene>
    <name evidence="1" type="ORF">FC752_22350</name>
</gene>
<reference evidence="1 2" key="1">
    <citation type="submission" date="2019-04" db="EMBL/GenBank/DDBJ databases">
        <title>Lysinibacillus genome sequencing.</title>
        <authorList>
            <person name="Dunlap C."/>
        </authorList>
    </citation>
    <scope>NUCLEOTIDE SEQUENCE [LARGE SCALE GENOMIC DNA]</scope>
    <source>
        <strain evidence="1 2">NBRC 109424</strain>
    </source>
</reference>
<evidence type="ECO:0000313" key="2">
    <source>
        <dbReference type="Proteomes" id="UP000308539"/>
    </source>
</evidence>
<sequence length="124" mass="15024">MVFSEKELLHELLKHRYGVFYFAHPKNREMALKLHDMGYFNDEIGQVTELGQEYFDNLYLNVKERLLVELKNGKNKTYNQISSSLGFEENTLYLHHFLKKLENEQILYYREGEDFNSNFKIMFR</sequence>
<keyword evidence="2" id="KW-1185">Reference proteome</keyword>
<dbReference type="Proteomes" id="UP000308539">
    <property type="component" value="Unassembled WGS sequence"/>
</dbReference>
<protein>
    <submittedName>
        <fullName evidence="1">Uncharacterized protein</fullName>
    </submittedName>
</protein>
<evidence type="ECO:0000313" key="1">
    <source>
        <dbReference type="EMBL" id="TKI51195.1"/>
    </source>
</evidence>
<proteinExistence type="predicted"/>
<accession>A0ABY2T687</accession>
<organism evidence="1 2">
    <name type="scientific">Lysinibacillus varians</name>
    <dbReference type="NCBI Taxonomy" id="1145276"/>
    <lineage>
        <taxon>Bacteria</taxon>
        <taxon>Bacillati</taxon>
        <taxon>Bacillota</taxon>
        <taxon>Bacilli</taxon>
        <taxon>Bacillales</taxon>
        <taxon>Bacillaceae</taxon>
        <taxon>Lysinibacillus</taxon>
    </lineage>
</organism>